<evidence type="ECO:0000313" key="3">
    <source>
        <dbReference type="Proteomes" id="UP001248819"/>
    </source>
</evidence>
<comment type="caution">
    <text evidence="2">The sequence shown here is derived from an EMBL/GenBank/DDBJ whole genome shotgun (WGS) entry which is preliminary data.</text>
</comment>
<feature type="signal peptide" evidence="1">
    <location>
        <begin position="1"/>
        <end position="19"/>
    </location>
</feature>
<evidence type="ECO:0000313" key="2">
    <source>
        <dbReference type="EMBL" id="MDT0650537.1"/>
    </source>
</evidence>
<keyword evidence="1" id="KW-0732">Signal</keyword>
<reference evidence="2 3" key="1">
    <citation type="submission" date="2023-09" db="EMBL/GenBank/DDBJ databases">
        <authorList>
            <person name="Rey-Velasco X."/>
        </authorList>
    </citation>
    <scope>NUCLEOTIDE SEQUENCE [LARGE SCALE GENOMIC DNA]</scope>
    <source>
        <strain evidence="2 3">F297</strain>
    </source>
</reference>
<feature type="chain" id="PRO_5046629172" evidence="1">
    <location>
        <begin position="20"/>
        <end position="280"/>
    </location>
</feature>
<gene>
    <name evidence="2" type="ORF">RM529_10285</name>
</gene>
<dbReference type="EMBL" id="JAVRHP010000047">
    <property type="protein sequence ID" value="MDT0650537.1"/>
    <property type="molecule type" value="Genomic_DNA"/>
</dbReference>
<keyword evidence="3" id="KW-1185">Reference proteome</keyword>
<accession>A0ABU3CVZ7</accession>
<protein>
    <submittedName>
        <fullName evidence="2">Uncharacterized protein</fullName>
    </submittedName>
</protein>
<sequence>MKTAILTFALILTFTTVNSQNLDEYKYIVVPETFAFSDSVNEYQLNALTKFLFEKNNFKVIMKSEKRPSDLEANGCLGLYADVKEDSNLFVTKLMVILENCNGEIIFRSKEGKSREKDFKRAHHEALREAFTSFEDLEYEYEAQSLDAPAQDRITAVPENNGEVMAETPAEDMKAVRNEELEDEEMEEVTTKKEDGIENSYVLNNAVYFLEASDSGYSLFQKGMAEPFASLVKSGEGDSFIYASITKQGLAYFDDEGNLVVEHFNRNKNTTVKTIYQIRN</sequence>
<name>A0ABU3CVZ7_9FLAO</name>
<dbReference type="Proteomes" id="UP001248819">
    <property type="component" value="Unassembled WGS sequence"/>
</dbReference>
<organism evidence="2 3">
    <name type="scientific">Autumnicola edwardsiae</name>
    <dbReference type="NCBI Taxonomy" id="3075594"/>
    <lineage>
        <taxon>Bacteria</taxon>
        <taxon>Pseudomonadati</taxon>
        <taxon>Bacteroidota</taxon>
        <taxon>Flavobacteriia</taxon>
        <taxon>Flavobacteriales</taxon>
        <taxon>Flavobacteriaceae</taxon>
        <taxon>Autumnicola</taxon>
    </lineage>
</organism>
<proteinExistence type="predicted"/>
<dbReference type="RefSeq" id="WP_311484711.1">
    <property type="nucleotide sequence ID" value="NZ_JAVRHP010000047.1"/>
</dbReference>
<evidence type="ECO:0000256" key="1">
    <source>
        <dbReference type="SAM" id="SignalP"/>
    </source>
</evidence>